<sequence length="285" mass="30516">MAKKSKATGKSAKVVAANEIHEERQRQYTKAAEVLAAVKDKQVKSELYAKILEALSLKDVPTSSAGGKNSRKSAPMSSSTPEVAHTPPFQDDGSVNMPVLEPVVPGLDALGTAEGYEFVFPTTSGEDTGRDGIVHQHATPRESSSEECSDNGDVVSVAISVDSRETTVPSTVRSFFVMSKRDCWASKRQAVIDKGGRPRVDPINVLQAACQLVGPDMWVESVKTVKGRQVPLLGDGKGETAAVDAKAVYKELLVGEYMCTVTPDQCVGTEVDSMWRYGLEGGVLQ</sequence>
<evidence type="ECO:0000313" key="2">
    <source>
        <dbReference type="EMBL" id="KAF2158362.1"/>
    </source>
</evidence>
<accession>A0A6A6BXS9</accession>
<dbReference type="GeneID" id="54568128"/>
<evidence type="ECO:0000256" key="1">
    <source>
        <dbReference type="SAM" id="MobiDB-lite"/>
    </source>
</evidence>
<reference evidence="2" key="1">
    <citation type="journal article" date="2020" name="Stud. Mycol.">
        <title>101 Dothideomycetes genomes: a test case for predicting lifestyles and emergence of pathogens.</title>
        <authorList>
            <person name="Haridas S."/>
            <person name="Albert R."/>
            <person name="Binder M."/>
            <person name="Bloem J."/>
            <person name="Labutti K."/>
            <person name="Salamov A."/>
            <person name="Andreopoulos B."/>
            <person name="Baker S."/>
            <person name="Barry K."/>
            <person name="Bills G."/>
            <person name="Bluhm B."/>
            <person name="Cannon C."/>
            <person name="Castanera R."/>
            <person name="Culley D."/>
            <person name="Daum C."/>
            <person name="Ezra D."/>
            <person name="Gonzalez J."/>
            <person name="Henrissat B."/>
            <person name="Kuo A."/>
            <person name="Liang C."/>
            <person name="Lipzen A."/>
            <person name="Lutzoni F."/>
            <person name="Magnuson J."/>
            <person name="Mondo S."/>
            <person name="Nolan M."/>
            <person name="Ohm R."/>
            <person name="Pangilinan J."/>
            <person name="Park H.-J."/>
            <person name="Ramirez L."/>
            <person name="Alfaro M."/>
            <person name="Sun H."/>
            <person name="Tritt A."/>
            <person name="Yoshinaga Y."/>
            <person name="Zwiers L.-H."/>
            <person name="Turgeon B."/>
            <person name="Goodwin S."/>
            <person name="Spatafora J."/>
            <person name="Crous P."/>
            <person name="Grigoriev I."/>
        </authorList>
    </citation>
    <scope>NUCLEOTIDE SEQUENCE</scope>
    <source>
        <strain evidence="2">ATCC 36951</strain>
    </source>
</reference>
<organism evidence="2 3">
    <name type="scientific">Zasmidium cellare ATCC 36951</name>
    <dbReference type="NCBI Taxonomy" id="1080233"/>
    <lineage>
        <taxon>Eukaryota</taxon>
        <taxon>Fungi</taxon>
        <taxon>Dikarya</taxon>
        <taxon>Ascomycota</taxon>
        <taxon>Pezizomycotina</taxon>
        <taxon>Dothideomycetes</taxon>
        <taxon>Dothideomycetidae</taxon>
        <taxon>Mycosphaerellales</taxon>
        <taxon>Mycosphaerellaceae</taxon>
        <taxon>Zasmidium</taxon>
    </lineage>
</organism>
<dbReference type="EMBL" id="ML993680">
    <property type="protein sequence ID" value="KAF2158362.1"/>
    <property type="molecule type" value="Genomic_DNA"/>
</dbReference>
<feature type="region of interest" description="Disordered" evidence="1">
    <location>
        <begin position="59"/>
        <end position="96"/>
    </location>
</feature>
<name>A0A6A6BXS9_ZASCE</name>
<evidence type="ECO:0000313" key="3">
    <source>
        <dbReference type="Proteomes" id="UP000799537"/>
    </source>
</evidence>
<dbReference type="AlphaFoldDB" id="A0A6A6BXS9"/>
<protein>
    <submittedName>
        <fullName evidence="2">Uncharacterized protein</fullName>
    </submittedName>
</protein>
<gene>
    <name evidence="2" type="ORF">M409DRAFT_61723</name>
</gene>
<keyword evidence="3" id="KW-1185">Reference proteome</keyword>
<proteinExistence type="predicted"/>
<dbReference type="RefSeq" id="XP_033659251.1">
    <property type="nucleotide sequence ID" value="XM_033814856.1"/>
</dbReference>
<dbReference type="Proteomes" id="UP000799537">
    <property type="component" value="Unassembled WGS sequence"/>
</dbReference>